<dbReference type="EC" id="2.7.7.13" evidence="2"/>
<dbReference type="CDD" id="cd02213">
    <property type="entry name" value="cupin_PMI_typeII_C"/>
    <property type="match status" value="1"/>
</dbReference>
<dbReference type="PANTHER" id="PTHR46390:SF1">
    <property type="entry name" value="MANNOSE-1-PHOSPHATE GUANYLYLTRANSFERASE"/>
    <property type="match status" value="1"/>
</dbReference>
<gene>
    <name evidence="12" type="ORF">CCO03_02160</name>
</gene>
<evidence type="ECO:0000256" key="2">
    <source>
        <dbReference type="ARBA" id="ARBA00012387"/>
    </source>
</evidence>
<evidence type="ECO:0000256" key="8">
    <source>
        <dbReference type="RuleBase" id="RU004190"/>
    </source>
</evidence>
<name>A0A1Y0EJV9_9BURK</name>
<dbReference type="OrthoDB" id="9806359at2"/>
<evidence type="ECO:0000256" key="1">
    <source>
        <dbReference type="ARBA" id="ARBA00006115"/>
    </source>
</evidence>
<organism evidence="12 13">
    <name type="scientific">Comamonas serinivorans</name>
    <dbReference type="NCBI Taxonomy" id="1082851"/>
    <lineage>
        <taxon>Bacteria</taxon>
        <taxon>Pseudomonadati</taxon>
        <taxon>Pseudomonadota</taxon>
        <taxon>Betaproteobacteria</taxon>
        <taxon>Burkholderiales</taxon>
        <taxon>Comamonadaceae</taxon>
        <taxon>Comamonas</taxon>
    </lineage>
</organism>
<dbReference type="AlphaFoldDB" id="A0A1Y0EJV9"/>
<evidence type="ECO:0000256" key="5">
    <source>
        <dbReference type="ARBA" id="ARBA00022741"/>
    </source>
</evidence>
<feature type="domain" description="Nucleotidyl transferase" evidence="9">
    <location>
        <begin position="7"/>
        <end position="292"/>
    </location>
</feature>
<dbReference type="InterPro" id="IPR006375">
    <property type="entry name" value="Man1P_GuaTrfase/Man6P_Isoase"/>
</dbReference>
<evidence type="ECO:0000259" key="10">
    <source>
        <dbReference type="Pfam" id="PF01050"/>
    </source>
</evidence>
<sequence length="486" mass="53097">MKHPIQPVILCGGTGSRLWPLSRETFPKQFHRLGQAAHTMLQETALRLNGLDADLPIHPRPIAVANVAHRFIVAQQLQEVCTQPPRVVLEPVGRNTAPALTLAALQAEPGDVLLVMPADHVIQHLPALHAAIAIAWADACQGAMVTFGIRADRPETGYGYIEMGTATASGSHELVSFAEKPDATTAQAYLDGGRHVWNSGMFMVRAEAWLRALRHCRPDMLQACSDALAQGQADTDFIRPDTDTFEACPADSIDYAVMEHLGNNPAWGIPPRVVPLDAGWSDLGAWSAVGELYDTDEAGNALVGITRQVGSRNCLLYSSGRLVAAVGLQDVVVVETDDAVLVSHKDASQQVKQLVEELKASDLALTEAPRKVHRPWGWYDCLDQGERFLVKRIVVKPGATLSLQMHHHRAEHWVVVRGTAEVTRGEETFLLGENESTFIPVGQVHRLANPGKLPLEIIEVQSGSYLHEDDIVRFEDTYGRTSAQVL</sequence>
<reference evidence="12 13" key="1">
    <citation type="submission" date="2017-05" db="EMBL/GenBank/DDBJ databases">
        <authorList>
            <person name="Song R."/>
            <person name="Chenine A.L."/>
            <person name="Ruprecht R.M."/>
        </authorList>
    </citation>
    <scope>NUCLEOTIDE SEQUENCE [LARGE SCALE GENOMIC DNA]</scope>
    <source>
        <strain evidence="12 13">DSM 26136</strain>
    </source>
</reference>
<dbReference type="Pfam" id="PF01050">
    <property type="entry name" value="MannoseP_isomer"/>
    <property type="match status" value="1"/>
</dbReference>
<dbReference type="KEGG" id="cser:CCO03_02160"/>
<dbReference type="InterPro" id="IPR005835">
    <property type="entry name" value="NTP_transferase_dom"/>
</dbReference>
<dbReference type="GO" id="GO:0016853">
    <property type="term" value="F:isomerase activity"/>
    <property type="evidence" value="ECO:0007669"/>
    <property type="project" value="UniProtKB-KW"/>
</dbReference>
<dbReference type="NCBIfam" id="TIGR01479">
    <property type="entry name" value="GMP_PMI"/>
    <property type="match status" value="1"/>
</dbReference>
<evidence type="ECO:0000259" key="11">
    <source>
        <dbReference type="Pfam" id="PF22640"/>
    </source>
</evidence>
<keyword evidence="13" id="KW-1185">Reference proteome</keyword>
<keyword evidence="12" id="KW-0413">Isomerase</keyword>
<dbReference type="InterPro" id="IPR001538">
    <property type="entry name" value="Man6P_isomerase-2_C"/>
</dbReference>
<dbReference type="GO" id="GO:0005525">
    <property type="term" value="F:GTP binding"/>
    <property type="evidence" value="ECO:0007669"/>
    <property type="project" value="UniProtKB-KW"/>
</dbReference>
<dbReference type="FunFam" id="2.60.120.10:FF:000032">
    <property type="entry name" value="Mannose-1-phosphate guanylyltransferase/mannose-6-phosphate isomerase"/>
    <property type="match status" value="1"/>
</dbReference>
<dbReference type="InterPro" id="IPR051161">
    <property type="entry name" value="Mannose-6P_isomerase_type2"/>
</dbReference>
<dbReference type="GO" id="GO:0004475">
    <property type="term" value="F:mannose-1-phosphate guanylyltransferase (GTP) activity"/>
    <property type="evidence" value="ECO:0007669"/>
    <property type="project" value="UniProtKB-EC"/>
</dbReference>
<dbReference type="RefSeq" id="WP_087276657.1">
    <property type="nucleotide sequence ID" value="NZ_CP021455.1"/>
</dbReference>
<dbReference type="Gene3D" id="3.90.550.10">
    <property type="entry name" value="Spore Coat Polysaccharide Biosynthesis Protein SpsA, Chain A"/>
    <property type="match status" value="1"/>
</dbReference>
<evidence type="ECO:0000256" key="3">
    <source>
        <dbReference type="ARBA" id="ARBA00022679"/>
    </source>
</evidence>
<evidence type="ECO:0000256" key="4">
    <source>
        <dbReference type="ARBA" id="ARBA00022695"/>
    </source>
</evidence>
<dbReference type="InterPro" id="IPR054566">
    <property type="entry name" value="ManC/GMP-like_b-helix"/>
</dbReference>
<dbReference type="PANTHER" id="PTHR46390">
    <property type="entry name" value="MANNOSE-1-PHOSPHATE GUANYLYLTRANSFERASE"/>
    <property type="match status" value="1"/>
</dbReference>
<evidence type="ECO:0000256" key="7">
    <source>
        <dbReference type="ARBA" id="ARBA00047343"/>
    </source>
</evidence>
<dbReference type="InterPro" id="IPR029044">
    <property type="entry name" value="Nucleotide-diphossugar_trans"/>
</dbReference>
<comment type="similarity">
    <text evidence="1 8">Belongs to the mannose-6-phosphate isomerase type 2 family.</text>
</comment>
<evidence type="ECO:0000313" key="13">
    <source>
        <dbReference type="Proteomes" id="UP000196138"/>
    </source>
</evidence>
<keyword evidence="6" id="KW-0342">GTP-binding</keyword>
<dbReference type="Proteomes" id="UP000196138">
    <property type="component" value="Chromosome"/>
</dbReference>
<dbReference type="InterPro" id="IPR014710">
    <property type="entry name" value="RmlC-like_jellyroll"/>
</dbReference>
<evidence type="ECO:0000313" key="12">
    <source>
        <dbReference type="EMBL" id="ARU03649.1"/>
    </source>
</evidence>
<feature type="domain" description="Mannose-6-phosphate isomerase type II C-terminal" evidence="10">
    <location>
        <begin position="367"/>
        <end position="476"/>
    </location>
</feature>
<dbReference type="InterPro" id="IPR011051">
    <property type="entry name" value="RmlC_Cupin_sf"/>
</dbReference>
<protein>
    <recommendedName>
        <fullName evidence="2">mannose-1-phosphate guanylyltransferase</fullName>
        <ecNumber evidence="2">2.7.7.13</ecNumber>
    </recommendedName>
</protein>
<dbReference type="SUPFAM" id="SSF51182">
    <property type="entry name" value="RmlC-like cupins"/>
    <property type="match status" value="1"/>
</dbReference>
<dbReference type="Pfam" id="PF00483">
    <property type="entry name" value="NTP_transferase"/>
    <property type="match status" value="1"/>
</dbReference>
<comment type="catalytic activity">
    <reaction evidence="7">
        <text>alpha-D-mannose 1-phosphate + GTP + H(+) = GDP-alpha-D-mannose + diphosphate</text>
        <dbReference type="Rhea" id="RHEA:15229"/>
        <dbReference type="ChEBI" id="CHEBI:15378"/>
        <dbReference type="ChEBI" id="CHEBI:33019"/>
        <dbReference type="ChEBI" id="CHEBI:37565"/>
        <dbReference type="ChEBI" id="CHEBI:57527"/>
        <dbReference type="ChEBI" id="CHEBI:58409"/>
        <dbReference type="EC" id="2.7.7.13"/>
    </reaction>
</comment>
<keyword evidence="3 12" id="KW-0808">Transferase</keyword>
<dbReference type="GO" id="GO:0009298">
    <property type="term" value="P:GDP-mannose biosynthetic process"/>
    <property type="evidence" value="ECO:0007669"/>
    <property type="project" value="TreeGrafter"/>
</dbReference>
<dbReference type="CDD" id="cd02509">
    <property type="entry name" value="GDP-M1P_Guanylyltransferase"/>
    <property type="match status" value="1"/>
</dbReference>
<dbReference type="Gene3D" id="2.60.120.10">
    <property type="entry name" value="Jelly Rolls"/>
    <property type="match status" value="1"/>
</dbReference>
<dbReference type="InterPro" id="IPR049577">
    <property type="entry name" value="GMPP_N"/>
</dbReference>
<evidence type="ECO:0000259" key="9">
    <source>
        <dbReference type="Pfam" id="PF00483"/>
    </source>
</evidence>
<dbReference type="EMBL" id="CP021455">
    <property type="protein sequence ID" value="ARU03649.1"/>
    <property type="molecule type" value="Genomic_DNA"/>
</dbReference>
<dbReference type="SUPFAM" id="SSF53448">
    <property type="entry name" value="Nucleotide-diphospho-sugar transferases"/>
    <property type="match status" value="1"/>
</dbReference>
<proteinExistence type="inferred from homology"/>
<keyword evidence="4 12" id="KW-0548">Nucleotidyltransferase</keyword>
<feature type="domain" description="MannoseP isomerase/GMP-like beta-helix" evidence="11">
    <location>
        <begin position="309"/>
        <end position="358"/>
    </location>
</feature>
<evidence type="ECO:0000256" key="6">
    <source>
        <dbReference type="ARBA" id="ARBA00023134"/>
    </source>
</evidence>
<keyword evidence="5" id="KW-0547">Nucleotide-binding</keyword>
<dbReference type="Pfam" id="PF22640">
    <property type="entry name" value="ManC_GMP_beta-helix"/>
    <property type="match status" value="1"/>
</dbReference>
<dbReference type="GO" id="GO:0000271">
    <property type="term" value="P:polysaccharide biosynthetic process"/>
    <property type="evidence" value="ECO:0007669"/>
    <property type="project" value="InterPro"/>
</dbReference>
<dbReference type="FunFam" id="3.90.550.10:FF:000046">
    <property type="entry name" value="Mannose-1-phosphate guanylyltransferase (GDP)"/>
    <property type="match status" value="1"/>
</dbReference>
<accession>A0A1Y0EJV9</accession>